<evidence type="ECO:0000313" key="2">
    <source>
        <dbReference type="Proteomes" id="UP000829194"/>
    </source>
</evidence>
<dbReference type="EMBL" id="CP093547">
    <property type="protein sequence ID" value="UNP30350.1"/>
    <property type="molecule type" value="Genomic_DNA"/>
</dbReference>
<gene>
    <name evidence="1" type="ORF">MOV92_03445</name>
</gene>
<accession>A0ABY3XFE1</accession>
<reference evidence="1 2" key="1">
    <citation type="submission" date="2022-03" db="EMBL/GenBank/DDBJ databases">
        <title>Complete genome sequence of Lysobacter capsici VKM B-2533 and Lysobacter gummosus 10.1.1, promising sources of lytic agents.</title>
        <authorList>
            <person name="Tarlachkov S.V."/>
            <person name="Kudryakova I.V."/>
            <person name="Afoshin A.S."/>
            <person name="Leontyevskaya E.A."/>
            <person name="Leontyevskaya N.V."/>
        </authorList>
    </citation>
    <scope>NUCLEOTIDE SEQUENCE [LARGE SCALE GENOMIC DNA]</scope>
    <source>
        <strain evidence="1 2">10.1.1</strain>
    </source>
</reference>
<dbReference type="Proteomes" id="UP000829194">
    <property type="component" value="Chromosome"/>
</dbReference>
<keyword evidence="2" id="KW-1185">Reference proteome</keyword>
<proteinExistence type="predicted"/>
<protein>
    <recommendedName>
        <fullName evidence="3">AfsR-like transcriptional regulator</fullName>
    </recommendedName>
</protein>
<organism evidence="1 2">
    <name type="scientific">Lysobacter gummosus</name>
    <dbReference type="NCBI Taxonomy" id="262324"/>
    <lineage>
        <taxon>Bacteria</taxon>
        <taxon>Pseudomonadati</taxon>
        <taxon>Pseudomonadota</taxon>
        <taxon>Gammaproteobacteria</taxon>
        <taxon>Lysobacterales</taxon>
        <taxon>Lysobacteraceae</taxon>
        <taxon>Lysobacter</taxon>
    </lineage>
</organism>
<evidence type="ECO:0008006" key="3">
    <source>
        <dbReference type="Google" id="ProtNLM"/>
    </source>
</evidence>
<sequence>MNHDADAAMGASPSPASGTALLAAPIAATLQRLRAVLPAQADAAQAMLTGVLAPLQDSCWPEVAWSFSRLTNTGLPVEFAWTSREAAVRWTAEVAAPEVDENERLAIAAQALDWQGDLASWFEHQRGNRLKFGAWVSARHGDGLATKLYVDLPDGRLPPAWRKRQALFDSALMFWRMCGVNPDGSVECYARASELDLAALRMLAQATVGDAEPMMRRVAQVVSADDLPRPSGISLALSADGQVRALTWFTFAKAIFRDDAQVAACMRGLGEGLSARVYEALAAGPADGRWRHGMIGVGADIAGNTWVQCGLRPT</sequence>
<dbReference type="RefSeq" id="WP_148648726.1">
    <property type="nucleotide sequence ID" value="NZ_CP011131.1"/>
</dbReference>
<evidence type="ECO:0000313" key="1">
    <source>
        <dbReference type="EMBL" id="UNP30350.1"/>
    </source>
</evidence>
<name>A0ABY3XFE1_9GAMM</name>